<evidence type="ECO:0000313" key="1">
    <source>
        <dbReference type="EMBL" id="DAE32383.1"/>
    </source>
</evidence>
<organism evidence="1">
    <name type="scientific">virus sp. ctviY17</name>
    <dbReference type="NCBI Taxonomy" id="2825828"/>
    <lineage>
        <taxon>Viruses</taxon>
    </lineage>
</organism>
<protein>
    <submittedName>
        <fullName evidence="1">Uncharacterized protein</fullName>
    </submittedName>
</protein>
<accession>A0A8S5RLZ6</accession>
<proteinExistence type="predicted"/>
<sequence length="121" mass="14459">MDNQILKTLVANQSNQMHIDVLDLHSSEMSSWFLSEYKIRADDRKMKIYGKDKDLSYHWIEFIQDENLFSHIRQDDIFDIIKCLQFTYKERYNVGIKIQTIKKKAEVLGKTSTFTQTKNFN</sequence>
<dbReference type="EMBL" id="BK059120">
    <property type="protein sequence ID" value="DAE32383.1"/>
    <property type="molecule type" value="Genomic_DNA"/>
</dbReference>
<name>A0A8S5RLZ6_9VIRU</name>
<reference evidence="1" key="1">
    <citation type="journal article" date="2021" name="Proc. Natl. Acad. Sci. U.S.A.">
        <title>A Catalog of Tens of Thousands of Viruses from Human Metagenomes Reveals Hidden Associations with Chronic Diseases.</title>
        <authorList>
            <person name="Tisza M.J."/>
            <person name="Buck C.B."/>
        </authorList>
    </citation>
    <scope>NUCLEOTIDE SEQUENCE</scope>
    <source>
        <strain evidence="1">CtviY17</strain>
    </source>
</reference>